<protein>
    <submittedName>
        <fullName evidence="1">Uncharacterized protein</fullName>
    </submittedName>
</protein>
<gene>
    <name evidence="1" type="ORF">VXJ25_04645</name>
</gene>
<evidence type="ECO:0000313" key="1">
    <source>
        <dbReference type="EMBL" id="MEE6147282.1"/>
    </source>
</evidence>
<sequence>MANDLKAENGVVYFDSGASLQSGRATQCRVANEAKESLLPLVLDAGELDEDGNLTLAGRTNNYGELRALSLALEVARGLGAKEICGDSELVIDYWSKGICKSKDADTRELSKEVTAARSAFEAGGGTVKWISGDLNPADLGYHKA</sequence>
<proteinExistence type="predicted"/>
<dbReference type="SUPFAM" id="SSF53098">
    <property type="entry name" value="Ribonuclease H-like"/>
    <property type="match status" value="1"/>
</dbReference>
<dbReference type="InterPro" id="IPR036397">
    <property type="entry name" value="RNaseH_sf"/>
</dbReference>
<dbReference type="InterPro" id="IPR012337">
    <property type="entry name" value="RNaseH-like_sf"/>
</dbReference>
<dbReference type="RefSeq" id="WP_330958044.1">
    <property type="nucleotide sequence ID" value="NZ_JAZGJQ010000003.1"/>
</dbReference>
<dbReference type="Proteomes" id="UP001332931">
    <property type="component" value="Unassembled WGS sequence"/>
</dbReference>
<comment type="caution">
    <text evidence="1">The sequence shown here is derived from an EMBL/GenBank/DDBJ whole genome shotgun (WGS) entry which is preliminary data.</text>
</comment>
<organism evidence="1 2">
    <name type="scientific">Olsenella absiana</name>
    <dbReference type="NCBI Taxonomy" id="3115222"/>
    <lineage>
        <taxon>Bacteria</taxon>
        <taxon>Bacillati</taxon>
        <taxon>Actinomycetota</taxon>
        <taxon>Coriobacteriia</taxon>
        <taxon>Coriobacteriales</taxon>
        <taxon>Atopobiaceae</taxon>
        <taxon>Olsenella</taxon>
    </lineage>
</organism>
<name>A0ABU7R9L7_9ACTN</name>
<evidence type="ECO:0000313" key="2">
    <source>
        <dbReference type="Proteomes" id="UP001332931"/>
    </source>
</evidence>
<dbReference type="EMBL" id="JAZGJQ010000003">
    <property type="protein sequence ID" value="MEE6147282.1"/>
    <property type="molecule type" value="Genomic_DNA"/>
</dbReference>
<keyword evidence="2" id="KW-1185">Reference proteome</keyword>
<accession>A0ABU7R9L7</accession>
<reference evidence="1 2" key="1">
    <citation type="submission" date="2024-01" db="EMBL/GenBank/DDBJ databases">
        <title>Description of Olsenella sp. nov., isolated from pig feces.</title>
        <authorList>
            <person name="Chang Y.-H."/>
        </authorList>
    </citation>
    <scope>NUCLEOTIDE SEQUENCE [LARGE SCALE GENOMIC DNA]</scope>
    <source>
        <strain evidence="1 2">YH-ols2223</strain>
    </source>
</reference>
<dbReference type="Gene3D" id="3.30.420.10">
    <property type="entry name" value="Ribonuclease H-like superfamily/Ribonuclease H"/>
    <property type="match status" value="1"/>
</dbReference>